<dbReference type="SUPFAM" id="SSF48371">
    <property type="entry name" value="ARM repeat"/>
    <property type="match status" value="1"/>
</dbReference>
<feature type="compositionally biased region" description="Basic and acidic residues" evidence="8">
    <location>
        <begin position="912"/>
        <end position="921"/>
    </location>
</feature>
<name>A0AA88YBZ0_PINIB</name>
<dbReference type="AlphaFoldDB" id="A0AA88YBZ0"/>
<dbReference type="Gene3D" id="1.25.10.10">
    <property type="entry name" value="Leucine-rich Repeat Variant"/>
    <property type="match status" value="1"/>
</dbReference>
<evidence type="ECO:0000256" key="7">
    <source>
        <dbReference type="ARBA" id="ARBA00023242"/>
    </source>
</evidence>
<organism evidence="10 11">
    <name type="scientific">Pinctada imbricata</name>
    <name type="common">Atlantic pearl-oyster</name>
    <name type="synonym">Pinctada martensii</name>
    <dbReference type="NCBI Taxonomy" id="66713"/>
    <lineage>
        <taxon>Eukaryota</taxon>
        <taxon>Metazoa</taxon>
        <taxon>Spiralia</taxon>
        <taxon>Lophotrochozoa</taxon>
        <taxon>Mollusca</taxon>
        <taxon>Bivalvia</taxon>
        <taxon>Autobranchia</taxon>
        <taxon>Pteriomorphia</taxon>
        <taxon>Pterioida</taxon>
        <taxon>Pterioidea</taxon>
        <taxon>Pteriidae</taxon>
        <taxon>Pinctada</taxon>
    </lineage>
</organism>
<proteinExistence type="inferred from homology"/>
<evidence type="ECO:0000259" key="9">
    <source>
        <dbReference type="PROSITE" id="PS50166"/>
    </source>
</evidence>
<sequence>MLSDSDTCFFVLQVHKIIGFAPILLQVIMSEQLDMPVRQAGVIYLKNMVSQYWQEREVDKPGDPVPFSIHEQDRAAIRENVIEAIIHAVEPVRVQLCVCISHIIKHDFPGRWPNLPDKIAMYIRSDNHSTWMGALMSLYQMVKVYEYKRPDERKVLDSSMQIMLPMIYQRCLSLLPDESEASVLLQKQILKIYYAFIQNFLNLDVLTKDVFTQWMELVRQIVDRPVPEVRQTLIERLTGITNKPIDEDERAELAWWKVKKWAVHILARVFERYGSPGNVSKEYNQFSEWYMKSFSGGILQVLLKSLDNYRQKTYVAPRVLQQVMNYLNQGVSHSFCWKFMKPHMQQIIQEVIFPLMCHSDEDEDLWNNDPQEYIRVKYDVFEDFLSPVIAAQTLFYSAASKRKDVLQKSMGFCMQVLTQPSVDPRQKDGALHMIGAVAEVLLKRKIYKDQAEMVLTNHVFSEFSSEHGFLRARACWVLKHFCELKFKQEQNLMTALDMVRNCLCTDKELPVRVEAAIALQVLIVEQEKAKKYVQPHVKPICLELLNVIRQTENDDLTGVMQRICISFTDDIMPIAVEIMTHLSQTFAQVIEADMDSSEDKAITALGILNTMETLLNVMENQREILMQLEGIVLNVVGVILQKNIIDFYEEVLSLIYSLTSEQVSHHMWQVYGMLYEMFQKDGIDYFTDMMPALHNYITVDTPAFLSNPENITILFNMCKQVLTADIGEDAECHAAKLLEVVLLQCVGQVDQVVPSFVELALSRLTKEVQTSELRTMCLQVVIAALYYNSPLLLETLSKISIETVPGSVLEQFLKQWLHDVDCFLGLHDRKMAVLGLCSILSMVGNRPNEVSAVATEIIPASLVLFQGLKRAYASKAAEENEDSDDDSDDEDGEVNDELNSSEDEVDEEGAEYLEKLEKSANNDDDDSDGEYSDDSAEETALESYGTPLDKDSTPVDEYIIYKNVLQGLQNSDPGWYNQLTSHLTDEQKKEVDEVFKLAEQRRAAAESKKIEERGGYVFQNTSVPSNFNFGS</sequence>
<reference evidence="10" key="1">
    <citation type="submission" date="2019-08" db="EMBL/GenBank/DDBJ databases">
        <title>The improved chromosome-level genome for the pearl oyster Pinctada fucata martensii using PacBio sequencing and Hi-C.</title>
        <authorList>
            <person name="Zheng Z."/>
        </authorList>
    </citation>
    <scope>NUCLEOTIDE SEQUENCE</scope>
    <source>
        <strain evidence="10">ZZ-2019</strain>
        <tissue evidence="10">Adductor muscle</tissue>
    </source>
</reference>
<evidence type="ECO:0000256" key="2">
    <source>
        <dbReference type="ARBA" id="ARBA00004496"/>
    </source>
</evidence>
<dbReference type="GO" id="GO:0005635">
    <property type="term" value="C:nuclear envelope"/>
    <property type="evidence" value="ECO:0007669"/>
    <property type="project" value="TreeGrafter"/>
</dbReference>
<accession>A0AA88YBZ0</accession>
<keyword evidence="4" id="KW-0813">Transport</keyword>
<dbReference type="InterPro" id="IPR013598">
    <property type="entry name" value="Exportin-1/Importin-b-like"/>
</dbReference>
<dbReference type="GO" id="GO:0006606">
    <property type="term" value="P:protein import into nucleus"/>
    <property type="evidence" value="ECO:0007669"/>
    <property type="project" value="TreeGrafter"/>
</dbReference>
<evidence type="ECO:0000256" key="1">
    <source>
        <dbReference type="ARBA" id="ARBA00004123"/>
    </source>
</evidence>
<dbReference type="Pfam" id="PF08389">
    <property type="entry name" value="Xpo1"/>
    <property type="match status" value="1"/>
</dbReference>
<evidence type="ECO:0000313" key="10">
    <source>
        <dbReference type="EMBL" id="KAK3102259.1"/>
    </source>
</evidence>
<dbReference type="SMART" id="SM00913">
    <property type="entry name" value="IBN_N"/>
    <property type="match status" value="1"/>
</dbReference>
<evidence type="ECO:0000256" key="5">
    <source>
        <dbReference type="ARBA" id="ARBA00022490"/>
    </source>
</evidence>
<evidence type="ECO:0000256" key="6">
    <source>
        <dbReference type="ARBA" id="ARBA00022927"/>
    </source>
</evidence>
<evidence type="ECO:0000256" key="8">
    <source>
        <dbReference type="SAM" id="MobiDB-lite"/>
    </source>
</evidence>
<dbReference type="PROSITE" id="PS50166">
    <property type="entry name" value="IMPORTIN_B_NT"/>
    <property type="match status" value="1"/>
</dbReference>
<dbReference type="GO" id="GO:0005829">
    <property type="term" value="C:cytosol"/>
    <property type="evidence" value="ECO:0007669"/>
    <property type="project" value="TreeGrafter"/>
</dbReference>
<comment type="caution">
    <text evidence="10">The sequence shown here is derived from an EMBL/GenBank/DDBJ whole genome shotgun (WGS) entry which is preliminary data.</text>
</comment>
<gene>
    <name evidence="10" type="ORF">FSP39_009972</name>
</gene>
<dbReference type="InterPro" id="IPR011989">
    <property type="entry name" value="ARM-like"/>
</dbReference>
<dbReference type="PANTHER" id="PTHR10997:SF18">
    <property type="entry name" value="D-IMPORTIN 7_RANBP7"/>
    <property type="match status" value="1"/>
</dbReference>
<dbReference type="FunFam" id="1.25.10.10:FF:000813">
    <property type="entry name" value="D-Importin 7/RanBP7"/>
    <property type="match status" value="1"/>
</dbReference>
<keyword evidence="11" id="KW-1185">Reference proteome</keyword>
<comment type="subcellular location">
    <subcellularLocation>
        <location evidence="2">Cytoplasm</location>
    </subcellularLocation>
    <subcellularLocation>
        <location evidence="1">Nucleus</location>
    </subcellularLocation>
</comment>
<dbReference type="InterPro" id="IPR016024">
    <property type="entry name" value="ARM-type_fold"/>
</dbReference>
<comment type="similarity">
    <text evidence="3">Belongs to the importin beta family.</text>
</comment>
<evidence type="ECO:0000256" key="3">
    <source>
        <dbReference type="ARBA" id="ARBA00007991"/>
    </source>
</evidence>
<dbReference type="Pfam" id="PF25758">
    <property type="entry name" value="TPR_IPO11"/>
    <property type="match status" value="1"/>
</dbReference>
<keyword evidence="7" id="KW-0539">Nucleus</keyword>
<dbReference type="InterPro" id="IPR058669">
    <property type="entry name" value="TPR_IPO7/11-like"/>
</dbReference>
<keyword evidence="6" id="KW-0653">Protein transport</keyword>
<dbReference type="PANTHER" id="PTHR10997">
    <property type="entry name" value="IMPORTIN-7, 8, 11"/>
    <property type="match status" value="1"/>
</dbReference>
<feature type="compositionally biased region" description="Acidic residues" evidence="8">
    <location>
        <begin position="879"/>
        <end position="911"/>
    </location>
</feature>
<keyword evidence="5" id="KW-0963">Cytoplasm</keyword>
<dbReference type="EMBL" id="VSWD01000005">
    <property type="protein sequence ID" value="KAK3102259.1"/>
    <property type="molecule type" value="Genomic_DNA"/>
</dbReference>
<protein>
    <recommendedName>
        <fullName evidence="9">Importin N-terminal domain-containing protein</fullName>
    </recommendedName>
</protein>
<feature type="region of interest" description="Disordered" evidence="8">
    <location>
        <begin position="875"/>
        <end position="953"/>
    </location>
</feature>
<dbReference type="GO" id="GO:0031267">
    <property type="term" value="F:small GTPase binding"/>
    <property type="evidence" value="ECO:0007669"/>
    <property type="project" value="InterPro"/>
</dbReference>
<feature type="compositionally biased region" description="Acidic residues" evidence="8">
    <location>
        <begin position="922"/>
        <end position="940"/>
    </location>
</feature>
<dbReference type="Pfam" id="PF03810">
    <property type="entry name" value="IBN_N"/>
    <property type="match status" value="1"/>
</dbReference>
<evidence type="ECO:0000256" key="4">
    <source>
        <dbReference type="ARBA" id="ARBA00022448"/>
    </source>
</evidence>
<dbReference type="Proteomes" id="UP001186944">
    <property type="component" value="Unassembled WGS sequence"/>
</dbReference>
<feature type="domain" description="Importin N-terminal" evidence="9">
    <location>
        <begin position="13"/>
        <end position="87"/>
    </location>
</feature>
<evidence type="ECO:0000313" key="11">
    <source>
        <dbReference type="Proteomes" id="UP001186944"/>
    </source>
</evidence>
<dbReference type="InterPro" id="IPR001494">
    <property type="entry name" value="Importin-beta_N"/>
</dbReference>